<evidence type="ECO:0000313" key="1">
    <source>
        <dbReference type="EMBL" id="GGE56277.1"/>
    </source>
</evidence>
<protein>
    <submittedName>
        <fullName evidence="1">Uncharacterized protein</fullName>
    </submittedName>
</protein>
<keyword evidence="2" id="KW-1185">Reference proteome</keyword>
<dbReference type="EMBL" id="BMIR01000034">
    <property type="protein sequence ID" value="GGE56277.1"/>
    <property type="molecule type" value="Genomic_DNA"/>
</dbReference>
<evidence type="ECO:0000313" key="2">
    <source>
        <dbReference type="Proteomes" id="UP000628775"/>
    </source>
</evidence>
<organism evidence="1 2">
    <name type="scientific">Pullulanibacillus camelliae</name>
    <dbReference type="NCBI Taxonomy" id="1707096"/>
    <lineage>
        <taxon>Bacteria</taxon>
        <taxon>Bacillati</taxon>
        <taxon>Bacillota</taxon>
        <taxon>Bacilli</taxon>
        <taxon>Bacillales</taxon>
        <taxon>Sporolactobacillaceae</taxon>
        <taxon>Pullulanibacillus</taxon>
    </lineage>
</organism>
<reference evidence="1" key="2">
    <citation type="submission" date="2020-09" db="EMBL/GenBank/DDBJ databases">
        <authorList>
            <person name="Sun Q."/>
            <person name="Zhou Y."/>
        </authorList>
    </citation>
    <scope>NUCLEOTIDE SEQUENCE</scope>
    <source>
        <strain evidence="1">CGMCC 1.15371</strain>
    </source>
</reference>
<reference evidence="1" key="1">
    <citation type="journal article" date="2014" name="Int. J. Syst. Evol. Microbiol.">
        <title>Complete genome sequence of Corynebacterium casei LMG S-19264T (=DSM 44701T), isolated from a smear-ripened cheese.</title>
        <authorList>
            <consortium name="US DOE Joint Genome Institute (JGI-PGF)"/>
            <person name="Walter F."/>
            <person name="Albersmeier A."/>
            <person name="Kalinowski J."/>
            <person name="Ruckert C."/>
        </authorList>
    </citation>
    <scope>NUCLEOTIDE SEQUENCE</scope>
    <source>
        <strain evidence="1">CGMCC 1.15371</strain>
    </source>
</reference>
<dbReference type="RefSeq" id="WP_188698900.1">
    <property type="nucleotide sequence ID" value="NZ_BMIR01000034.1"/>
</dbReference>
<sequence>MKNILQDLSQKGALVNIRYIAPRKGPITIWGRILEVKEDVILVYNVDQSSVVNISIHQIDEIN</sequence>
<dbReference type="AlphaFoldDB" id="A0A8J2YNZ5"/>
<name>A0A8J2YNZ5_9BACL</name>
<gene>
    <name evidence="1" type="ORF">GCM10011391_39060</name>
</gene>
<proteinExistence type="predicted"/>
<comment type="caution">
    <text evidence="1">The sequence shown here is derived from an EMBL/GenBank/DDBJ whole genome shotgun (WGS) entry which is preliminary data.</text>
</comment>
<accession>A0A8J2YNZ5</accession>
<dbReference type="Proteomes" id="UP000628775">
    <property type="component" value="Unassembled WGS sequence"/>
</dbReference>